<dbReference type="Proteomes" id="UP001176940">
    <property type="component" value="Unassembled WGS sequence"/>
</dbReference>
<evidence type="ECO:0000256" key="8">
    <source>
        <dbReference type="ARBA" id="ARBA00023270"/>
    </source>
</evidence>
<comment type="catalytic activity">
    <reaction evidence="10">
        <text>aceneuramate = aldehydo-N-acetyl-D-mannosamine + pyruvate</text>
        <dbReference type="Rhea" id="RHEA:23296"/>
        <dbReference type="ChEBI" id="CHEBI:15361"/>
        <dbReference type="ChEBI" id="CHEBI:17122"/>
        <dbReference type="ChEBI" id="CHEBI:173083"/>
        <dbReference type="EC" id="4.1.3.3"/>
    </reaction>
</comment>
<comment type="pathway">
    <text evidence="2">Amino-sugar metabolism; N-acetylneuraminate degradation.</text>
</comment>
<evidence type="ECO:0000256" key="6">
    <source>
        <dbReference type="ARBA" id="ARBA00022490"/>
    </source>
</evidence>
<comment type="subunit">
    <text evidence="4">Homotetramer.</text>
</comment>
<dbReference type="EC" id="4.1.3.3" evidence="5"/>
<dbReference type="InterPro" id="IPR013785">
    <property type="entry name" value="Aldolase_TIM"/>
</dbReference>
<gene>
    <name evidence="11" type="ORF">RIMI_LOCUS886964</name>
</gene>
<comment type="subcellular location">
    <subcellularLocation>
        <location evidence="1">Cytoplasm</location>
    </subcellularLocation>
</comment>
<evidence type="ECO:0000256" key="7">
    <source>
        <dbReference type="ARBA" id="ARBA00023239"/>
    </source>
</evidence>
<dbReference type="EMBL" id="CAUEEQ010001113">
    <property type="protein sequence ID" value="CAJ0918909.1"/>
    <property type="molecule type" value="Genomic_DNA"/>
</dbReference>
<dbReference type="PANTHER" id="PTHR12128:SF21">
    <property type="entry name" value="N-ACETYLNEURAMINATE LYASE"/>
    <property type="match status" value="1"/>
</dbReference>
<keyword evidence="9" id="KW-0119">Carbohydrate metabolism</keyword>
<proteinExistence type="inferred from homology"/>
<dbReference type="Pfam" id="PF00701">
    <property type="entry name" value="DHDPS"/>
    <property type="match status" value="1"/>
</dbReference>
<dbReference type="InterPro" id="IPR002220">
    <property type="entry name" value="DapA-like"/>
</dbReference>
<dbReference type="SUPFAM" id="SSF51569">
    <property type="entry name" value="Aldolase"/>
    <property type="match status" value="1"/>
</dbReference>
<evidence type="ECO:0000256" key="5">
    <source>
        <dbReference type="ARBA" id="ARBA00012911"/>
    </source>
</evidence>
<dbReference type="PANTHER" id="PTHR12128">
    <property type="entry name" value="DIHYDRODIPICOLINATE SYNTHASE"/>
    <property type="match status" value="1"/>
</dbReference>
<evidence type="ECO:0000313" key="12">
    <source>
        <dbReference type="Proteomes" id="UP001176940"/>
    </source>
</evidence>
<evidence type="ECO:0000313" key="11">
    <source>
        <dbReference type="EMBL" id="CAJ0918909.1"/>
    </source>
</evidence>
<dbReference type="SMART" id="SM01130">
    <property type="entry name" value="DHDPS"/>
    <property type="match status" value="1"/>
</dbReference>
<evidence type="ECO:0000256" key="2">
    <source>
        <dbReference type="ARBA" id="ARBA00004878"/>
    </source>
</evidence>
<evidence type="ECO:0000256" key="1">
    <source>
        <dbReference type="ARBA" id="ARBA00004496"/>
    </source>
</evidence>
<evidence type="ECO:0000256" key="10">
    <source>
        <dbReference type="ARBA" id="ARBA00044906"/>
    </source>
</evidence>
<reference evidence="11" key="1">
    <citation type="submission" date="2023-07" db="EMBL/GenBank/DDBJ databases">
        <authorList>
            <person name="Stuckert A."/>
        </authorList>
    </citation>
    <scope>NUCLEOTIDE SEQUENCE</scope>
</reference>
<keyword evidence="6" id="KW-0963">Cytoplasm</keyword>
<dbReference type="Gene3D" id="3.20.20.70">
    <property type="entry name" value="Aldolase class I"/>
    <property type="match status" value="1"/>
</dbReference>
<name>A0ABN9KPS5_9NEOB</name>
<keyword evidence="8" id="KW-0704">Schiff base</keyword>
<organism evidence="11 12">
    <name type="scientific">Ranitomeya imitator</name>
    <name type="common">mimic poison frog</name>
    <dbReference type="NCBI Taxonomy" id="111125"/>
    <lineage>
        <taxon>Eukaryota</taxon>
        <taxon>Metazoa</taxon>
        <taxon>Chordata</taxon>
        <taxon>Craniata</taxon>
        <taxon>Vertebrata</taxon>
        <taxon>Euteleostomi</taxon>
        <taxon>Amphibia</taxon>
        <taxon>Batrachia</taxon>
        <taxon>Anura</taxon>
        <taxon>Neobatrachia</taxon>
        <taxon>Hyloidea</taxon>
        <taxon>Dendrobatidae</taxon>
        <taxon>Dendrobatinae</taxon>
        <taxon>Ranitomeya</taxon>
    </lineage>
</organism>
<evidence type="ECO:0000256" key="9">
    <source>
        <dbReference type="ARBA" id="ARBA00023277"/>
    </source>
</evidence>
<comment type="similarity">
    <text evidence="3">Belongs to the DapA family. NanA subfamily.</text>
</comment>
<evidence type="ECO:0000256" key="3">
    <source>
        <dbReference type="ARBA" id="ARBA00006324"/>
    </source>
</evidence>
<sequence>MTSSSCLHAPAQAYFVCPVEGRAQYCSAQEQGLSDLSRRMRTAVLCSALNRADKVHLRRSRSVKIRRERHLMKMGGAGPDHDTYRTRLGPPLGRERETSLFKVPGTLSYSEDVLMMKSKLIMKKLFNFKSKSASSRAEIMKIRFLSKIMASDGKRLKGLVAATFTPMNLNFEINLSIIQQYVDYLVQKQKVRIFLERKRLAEEWVKHARGKMDSVIVHVGCLSLEDSKDLAAHAASCGADAISAVSPSVIKPSCPDALVMFMKEVASAAPSLPFYYYHIPSLTDVTFQVNDLTGRMKVHIPSFRGVKFSGTNLLDFSMCIHGYKDCDFLYGQLLGALVFGAHGAVGSTYNYLGATTNKMLTAYGEGDLEKARKIQVRTQEFIAFVFALGWGLPEFKNIMSTVSGIDLGPPRLPLVSGFKLEHLEKIRAEMKRLDLI</sequence>
<keyword evidence="7" id="KW-0456">Lyase</keyword>
<evidence type="ECO:0000256" key="4">
    <source>
        <dbReference type="ARBA" id="ARBA00011881"/>
    </source>
</evidence>
<keyword evidence="12" id="KW-1185">Reference proteome</keyword>
<accession>A0ABN9KPS5</accession>
<protein>
    <recommendedName>
        <fullName evidence="5">N-acetylneuraminate lyase</fullName>
        <ecNumber evidence="5">4.1.3.3</ecNumber>
    </recommendedName>
</protein>
<comment type="caution">
    <text evidence="11">The sequence shown here is derived from an EMBL/GenBank/DDBJ whole genome shotgun (WGS) entry which is preliminary data.</text>
</comment>